<accession>A0A840SFF9</accession>
<evidence type="ECO:0000313" key="3">
    <source>
        <dbReference type="Proteomes" id="UP000578697"/>
    </source>
</evidence>
<gene>
    <name evidence="2" type="ORF">HNP77_002006</name>
</gene>
<dbReference type="RefSeq" id="WP_184653045.1">
    <property type="nucleotide sequence ID" value="NZ_JACHFR010000003.1"/>
</dbReference>
<proteinExistence type="predicted"/>
<dbReference type="Proteomes" id="UP000578697">
    <property type="component" value="Unassembled WGS sequence"/>
</dbReference>
<feature type="transmembrane region" description="Helical" evidence="1">
    <location>
        <begin position="47"/>
        <end position="68"/>
    </location>
</feature>
<evidence type="ECO:0000313" key="2">
    <source>
        <dbReference type="EMBL" id="MBB5219624.1"/>
    </source>
</evidence>
<comment type="caution">
    <text evidence="2">The sequence shown here is derived from an EMBL/GenBank/DDBJ whole genome shotgun (WGS) entry which is preliminary data.</text>
</comment>
<dbReference type="AlphaFoldDB" id="A0A840SFF9"/>
<reference evidence="2 3" key="1">
    <citation type="submission" date="2020-08" db="EMBL/GenBank/DDBJ databases">
        <title>Genomic Encyclopedia of Type Strains, Phase IV (KMG-IV): sequencing the most valuable type-strain genomes for metagenomic binning, comparative biology and taxonomic classification.</title>
        <authorList>
            <person name="Goeker M."/>
        </authorList>
    </citation>
    <scope>NUCLEOTIDE SEQUENCE [LARGE SCALE GENOMIC DNA]</scope>
    <source>
        <strain evidence="2 3">DSM 103679</strain>
    </source>
</reference>
<feature type="transmembrane region" description="Helical" evidence="1">
    <location>
        <begin position="75"/>
        <end position="94"/>
    </location>
</feature>
<keyword evidence="1" id="KW-1133">Transmembrane helix</keyword>
<evidence type="ECO:0000256" key="1">
    <source>
        <dbReference type="SAM" id="Phobius"/>
    </source>
</evidence>
<name>A0A840SFF9_9SPIR</name>
<organism evidence="2 3">
    <name type="scientific">Treponema rectale</name>
    <dbReference type="NCBI Taxonomy" id="744512"/>
    <lineage>
        <taxon>Bacteria</taxon>
        <taxon>Pseudomonadati</taxon>
        <taxon>Spirochaetota</taxon>
        <taxon>Spirochaetia</taxon>
        <taxon>Spirochaetales</taxon>
        <taxon>Treponemataceae</taxon>
        <taxon>Treponema</taxon>
    </lineage>
</organism>
<sequence length="134" mass="14590">MAKKVKLPLFYLIGMALVVVGFILPMFKYGPLETTGFDFINFKDFGLSTVCALMIFVGAVCGVVLCFINVKNADLLKLVVLLVSIAGFVILAVSSQKNGLNRFLAKGFIKTAYIGFYMVVAGWVVALAGYFVKK</sequence>
<dbReference type="EMBL" id="JACHFR010000003">
    <property type="protein sequence ID" value="MBB5219624.1"/>
    <property type="molecule type" value="Genomic_DNA"/>
</dbReference>
<keyword evidence="1" id="KW-0472">Membrane</keyword>
<keyword evidence="1" id="KW-0812">Transmembrane</keyword>
<feature type="transmembrane region" description="Helical" evidence="1">
    <location>
        <begin position="7"/>
        <end position="27"/>
    </location>
</feature>
<keyword evidence="3" id="KW-1185">Reference proteome</keyword>
<protein>
    <submittedName>
        <fullName evidence="2">Uncharacterized membrane protein YdcZ (DUF606 family)</fullName>
    </submittedName>
</protein>
<feature type="transmembrane region" description="Helical" evidence="1">
    <location>
        <begin position="114"/>
        <end position="132"/>
    </location>
</feature>